<protein>
    <submittedName>
        <fullName evidence="1">Unnamed protein product</fullName>
    </submittedName>
</protein>
<accession>A0AAN4YD33</accession>
<dbReference type="Proteomes" id="UP001165205">
    <property type="component" value="Unassembled WGS sequence"/>
</dbReference>
<dbReference type="AlphaFoldDB" id="A0AAN4YD33"/>
<evidence type="ECO:0000313" key="1">
    <source>
        <dbReference type="EMBL" id="GMG27942.1"/>
    </source>
</evidence>
<dbReference type="EMBL" id="BSYA01000040">
    <property type="protein sequence ID" value="GMG27942.1"/>
    <property type="molecule type" value="Genomic_DNA"/>
</dbReference>
<sequence length="140" mass="14692">MTVLMALYGPDGACPKGVAHCREFGLGGCGYEKSAVVATMLQGNAERRLGTNGEKAGLKYRSGRNLSELAVSSQGLIDPSQREETKDKYSTLDVDSTLLLYMSPEGYIASLRTGNIRNINTLTVTAPLTSGFGAGGSVAP</sequence>
<proteinExistence type="predicted"/>
<reference evidence="1" key="1">
    <citation type="submission" date="2023-04" db="EMBL/GenBank/DDBJ databases">
        <title>Aspergillus oryzae NBRC 4228.</title>
        <authorList>
            <person name="Ichikawa N."/>
            <person name="Sato H."/>
            <person name="Tonouchi N."/>
        </authorList>
    </citation>
    <scope>NUCLEOTIDE SEQUENCE</scope>
    <source>
        <strain evidence="1">NBRC 4228</strain>
    </source>
</reference>
<gene>
    <name evidence="1" type="ORF">Aory04_000446500</name>
</gene>
<name>A0AAN4YD33_ASPOZ</name>
<comment type="caution">
    <text evidence="1">The sequence shown here is derived from an EMBL/GenBank/DDBJ whole genome shotgun (WGS) entry which is preliminary data.</text>
</comment>
<evidence type="ECO:0000313" key="2">
    <source>
        <dbReference type="Proteomes" id="UP001165205"/>
    </source>
</evidence>
<organism evidence="1 2">
    <name type="scientific">Aspergillus oryzae</name>
    <name type="common">Yellow koji mold</name>
    <dbReference type="NCBI Taxonomy" id="5062"/>
    <lineage>
        <taxon>Eukaryota</taxon>
        <taxon>Fungi</taxon>
        <taxon>Dikarya</taxon>
        <taxon>Ascomycota</taxon>
        <taxon>Pezizomycotina</taxon>
        <taxon>Eurotiomycetes</taxon>
        <taxon>Eurotiomycetidae</taxon>
        <taxon>Eurotiales</taxon>
        <taxon>Aspergillaceae</taxon>
        <taxon>Aspergillus</taxon>
        <taxon>Aspergillus subgen. Circumdati</taxon>
    </lineage>
</organism>